<proteinExistence type="predicted"/>
<evidence type="ECO:0000313" key="1">
    <source>
        <dbReference type="EMBL" id="MFC0391621.1"/>
    </source>
</evidence>
<dbReference type="RefSeq" id="WP_204819734.1">
    <property type="nucleotide sequence ID" value="NZ_JANHOF010000006.1"/>
</dbReference>
<comment type="caution">
    <text evidence="1">The sequence shown here is derived from an EMBL/GenBank/DDBJ whole genome shotgun (WGS) entry which is preliminary data.</text>
</comment>
<sequence>MSVCRTFADAELMAKNGIEGIVSKALIAEDAASVIQAGDEIRKEACVTIFTDEGLNKSDHYVVECLSPSGTPYILCMGVGNGKALMNYGPDEMLAFREECEDNGINIDPGKPLLAYSYRGIARLSS</sequence>
<evidence type="ECO:0000313" key="2">
    <source>
        <dbReference type="Proteomes" id="UP001589818"/>
    </source>
</evidence>
<accession>A0ABV6J6X1</accession>
<keyword evidence="2" id="KW-1185">Reference proteome</keyword>
<reference evidence="1 2" key="1">
    <citation type="submission" date="2024-09" db="EMBL/GenBank/DDBJ databases">
        <authorList>
            <person name="Sun Q."/>
            <person name="Mori K."/>
        </authorList>
    </citation>
    <scope>NUCLEOTIDE SEQUENCE [LARGE SCALE GENOMIC DNA]</scope>
    <source>
        <strain evidence="1 2">CCM 4839</strain>
    </source>
</reference>
<dbReference type="EMBL" id="JBHLVF010000011">
    <property type="protein sequence ID" value="MFC0391621.1"/>
    <property type="molecule type" value="Genomic_DNA"/>
</dbReference>
<dbReference type="Proteomes" id="UP001589818">
    <property type="component" value="Unassembled WGS sequence"/>
</dbReference>
<gene>
    <name evidence="1" type="ORF">ACFFJ8_09555</name>
</gene>
<name>A0ABV6J6X1_9BACL</name>
<protein>
    <submittedName>
        <fullName evidence="1">Uncharacterized protein</fullName>
    </submittedName>
</protein>
<organism evidence="1 2">
    <name type="scientific">Paenibacillus mendelii</name>
    <dbReference type="NCBI Taxonomy" id="206163"/>
    <lineage>
        <taxon>Bacteria</taxon>
        <taxon>Bacillati</taxon>
        <taxon>Bacillota</taxon>
        <taxon>Bacilli</taxon>
        <taxon>Bacillales</taxon>
        <taxon>Paenibacillaceae</taxon>
        <taxon>Paenibacillus</taxon>
    </lineage>
</organism>